<reference evidence="2" key="1">
    <citation type="submission" date="2025-02" db="EMBL/GenBank/DDBJ databases">
        <authorList>
            <consortium name="NCBI Genome Project"/>
        </authorList>
    </citation>
    <scope>NUCLEOTIDE SEQUENCE</scope>
</reference>
<evidence type="ECO:0000313" key="2">
    <source>
        <dbReference type="RefSeq" id="XP_059603195.1"/>
    </source>
</evidence>
<dbReference type="KEGG" id="ang:An01g06720"/>
<name>A0AAJ8BVU9_ASPNG</name>
<accession>A0AAJ8BVU9</accession>
<dbReference type="AlphaFoldDB" id="A0AAJ8BVU9"/>
<dbReference type="VEuPathDB" id="FungiDB:An01g06720"/>
<evidence type="ECO:0000256" key="1">
    <source>
        <dbReference type="SAM" id="MobiDB-lite"/>
    </source>
</evidence>
<gene>
    <name evidence="2" type="ORF">An01g06720</name>
</gene>
<protein>
    <submittedName>
        <fullName evidence="2">Uncharacterized protein</fullName>
    </submittedName>
</protein>
<reference evidence="2" key="2">
    <citation type="submission" date="2025-08" db="UniProtKB">
        <authorList>
            <consortium name="RefSeq"/>
        </authorList>
    </citation>
    <scope>IDENTIFICATION</scope>
</reference>
<dbReference type="GeneID" id="84589985"/>
<feature type="region of interest" description="Disordered" evidence="1">
    <location>
        <begin position="116"/>
        <end position="151"/>
    </location>
</feature>
<dbReference type="RefSeq" id="XP_059603195.1">
    <property type="nucleotide sequence ID" value="XM_059748879.1"/>
</dbReference>
<feature type="compositionally biased region" description="Acidic residues" evidence="1">
    <location>
        <begin position="126"/>
        <end position="151"/>
    </location>
</feature>
<sequence length="151" mass="16697">MPHTLQTSTTRTGPYNEATLHHVDHDSSSTIEIVSHTILSHILLSQKMCFYQIYVYSCGCTTPGPFKQCLPCLGTNVRCTKLGLRQRELVGNYCPRHLVTRGARIVYVGPGGQWQSVAGEGGQGAEAEEAEAEEEDDDDESDNNGDEEWRP</sequence>
<organism evidence="2">
    <name type="scientific">Aspergillus niger</name>
    <dbReference type="NCBI Taxonomy" id="5061"/>
    <lineage>
        <taxon>Eukaryota</taxon>
        <taxon>Fungi</taxon>
        <taxon>Dikarya</taxon>
        <taxon>Ascomycota</taxon>
        <taxon>Pezizomycotina</taxon>
        <taxon>Eurotiomycetes</taxon>
        <taxon>Eurotiomycetidae</taxon>
        <taxon>Eurotiales</taxon>
        <taxon>Aspergillaceae</taxon>
        <taxon>Aspergillus</taxon>
        <taxon>Aspergillus subgen. Circumdati</taxon>
    </lineage>
</organism>
<proteinExistence type="predicted"/>